<protein>
    <submittedName>
        <fullName evidence="2">Uncharacterized protein</fullName>
    </submittedName>
</protein>
<evidence type="ECO:0000313" key="5">
    <source>
        <dbReference type="Proteomes" id="UP000198988"/>
    </source>
</evidence>
<name>A0A1H6L7L0_9GAMM</name>
<dbReference type="EMBL" id="CDSC02000258">
    <property type="protein sequence ID" value="SEH84385.1"/>
    <property type="molecule type" value="Genomic_DNA"/>
</dbReference>
<dbReference type="EMBL" id="CVUD02000119">
    <property type="protein sequence ID" value="SEH75963.1"/>
    <property type="molecule type" value="Genomic_DNA"/>
</dbReference>
<dbReference type="Proteomes" id="UP000198559">
    <property type="component" value="Unassembled WGS sequence"/>
</dbReference>
<organism evidence="2 5">
    <name type="scientific">Bathymodiolus azoricus thioautotrophic gill symbiont</name>
    <dbReference type="NCBI Taxonomy" id="235205"/>
    <lineage>
        <taxon>Bacteria</taxon>
        <taxon>Pseudomonadati</taxon>
        <taxon>Pseudomonadota</taxon>
        <taxon>Gammaproteobacteria</taxon>
        <taxon>sulfur-oxidizing symbionts</taxon>
    </lineage>
</organism>
<gene>
    <name evidence="2" type="ORF">BAZSYMA_ACONTIG00016_9</name>
    <name evidence="3" type="ORF">BAZSYMA_ACONTIG02264_3</name>
    <name evidence="1" type="ORF">BAZSYMB_SCAFFOLD00021_20</name>
</gene>
<evidence type="ECO:0000313" key="2">
    <source>
        <dbReference type="EMBL" id="SEH84385.1"/>
    </source>
</evidence>
<dbReference type="AlphaFoldDB" id="A0A1H6L7L0"/>
<accession>A0A1H6L7L0</accession>
<evidence type="ECO:0000313" key="1">
    <source>
        <dbReference type="EMBL" id="SEH75963.1"/>
    </source>
</evidence>
<dbReference type="STRING" id="235205.BAZSYMB_SCAFFOLD00021_20"/>
<dbReference type="EMBL" id="CDSC02000262">
    <property type="protein sequence ID" value="SEH85010.1"/>
    <property type="molecule type" value="Genomic_DNA"/>
</dbReference>
<dbReference type="RefSeq" id="WP_195910106.1">
    <property type="nucleotide sequence ID" value="NZ_CDSC02000258.1"/>
</dbReference>
<evidence type="ECO:0000313" key="3">
    <source>
        <dbReference type="EMBL" id="SEH85010.1"/>
    </source>
</evidence>
<dbReference type="Proteomes" id="UP000198988">
    <property type="component" value="Unassembled WGS sequence"/>
</dbReference>
<sequence length="40" mass="4463">MAKIFANEDSCLRLVTAVVMEVSEQWQSSKAYLSLDNNNG</sequence>
<proteinExistence type="predicted"/>
<evidence type="ECO:0000313" key="4">
    <source>
        <dbReference type="Proteomes" id="UP000198559"/>
    </source>
</evidence>
<reference evidence="4 5" key="1">
    <citation type="submission" date="2016-06" db="EMBL/GenBank/DDBJ databases">
        <authorList>
            <person name="Petersen J."/>
            <person name="Sayavedra L."/>
        </authorList>
    </citation>
    <scope>NUCLEOTIDE SEQUENCE [LARGE SCALE GENOMIC DNA]</scope>
    <source>
        <strain evidence="5">BazSymA</strain>
        <strain evidence="4">BazSymB</strain>
    </source>
</reference>
<reference evidence="2" key="2">
    <citation type="submission" date="2016-06" db="EMBL/GenBank/DDBJ databases">
        <authorList>
            <person name="Olsen C.W."/>
            <person name="Carey S."/>
            <person name="Hinshaw L."/>
            <person name="Karasin A.I."/>
        </authorList>
    </citation>
    <scope>NUCLEOTIDE SEQUENCE [LARGE SCALE GENOMIC DNA]</scope>
    <source>
        <strain evidence="2">BazSymA</strain>
        <strain evidence="1">BazSymB</strain>
    </source>
</reference>